<sequence length="102" mass="11538">MQGALGRFFNEPPQGQGSRIISARRGNSDEDRAAELSVLEKREAKYWVQQGKLSLLGNRDEEWVGMSSTKVRAAVKRGDESELKRLVSPEIAEYIQRQGLYL</sequence>
<evidence type="ECO:0008006" key="4">
    <source>
        <dbReference type="Google" id="ProtNLM"/>
    </source>
</evidence>
<accession>A0A1Y2BJJ2</accession>
<dbReference type="Proteomes" id="UP000193986">
    <property type="component" value="Unassembled WGS sequence"/>
</dbReference>
<protein>
    <recommendedName>
        <fullName evidence="4">Cytidyltransferase-like domain-containing protein</fullName>
    </recommendedName>
</protein>
<evidence type="ECO:0000256" key="1">
    <source>
        <dbReference type="SAM" id="MobiDB-lite"/>
    </source>
</evidence>
<dbReference type="AlphaFoldDB" id="A0A1Y2BJJ2"/>
<dbReference type="STRING" id="71784.A0A1Y2BJJ2"/>
<dbReference type="SUPFAM" id="SSF52374">
    <property type="entry name" value="Nucleotidylyl transferase"/>
    <property type="match status" value="1"/>
</dbReference>
<dbReference type="Gene3D" id="3.40.50.620">
    <property type="entry name" value="HUPs"/>
    <property type="match status" value="1"/>
</dbReference>
<dbReference type="EMBL" id="MCFC01000002">
    <property type="protein sequence ID" value="ORY34926.1"/>
    <property type="molecule type" value="Genomic_DNA"/>
</dbReference>
<evidence type="ECO:0000313" key="2">
    <source>
        <dbReference type="EMBL" id="ORY34926.1"/>
    </source>
</evidence>
<organism evidence="2 3">
    <name type="scientific">Naematelia encephala</name>
    <dbReference type="NCBI Taxonomy" id="71784"/>
    <lineage>
        <taxon>Eukaryota</taxon>
        <taxon>Fungi</taxon>
        <taxon>Dikarya</taxon>
        <taxon>Basidiomycota</taxon>
        <taxon>Agaricomycotina</taxon>
        <taxon>Tremellomycetes</taxon>
        <taxon>Tremellales</taxon>
        <taxon>Naemateliaceae</taxon>
        <taxon>Naematelia</taxon>
    </lineage>
</organism>
<comment type="caution">
    <text evidence="2">The sequence shown here is derived from an EMBL/GenBank/DDBJ whole genome shotgun (WGS) entry which is preliminary data.</text>
</comment>
<reference evidence="2 3" key="1">
    <citation type="submission" date="2016-07" db="EMBL/GenBank/DDBJ databases">
        <title>Pervasive Adenine N6-methylation of Active Genes in Fungi.</title>
        <authorList>
            <consortium name="DOE Joint Genome Institute"/>
            <person name="Mondo S.J."/>
            <person name="Dannebaum R.O."/>
            <person name="Kuo R.C."/>
            <person name="Labutti K."/>
            <person name="Haridas S."/>
            <person name="Kuo A."/>
            <person name="Salamov A."/>
            <person name="Ahrendt S.R."/>
            <person name="Lipzen A."/>
            <person name="Sullivan W."/>
            <person name="Andreopoulos W.B."/>
            <person name="Clum A."/>
            <person name="Lindquist E."/>
            <person name="Daum C."/>
            <person name="Ramamoorthy G.K."/>
            <person name="Gryganskyi A."/>
            <person name="Culley D."/>
            <person name="Magnuson J.K."/>
            <person name="James T.Y."/>
            <person name="O'Malley M.A."/>
            <person name="Stajich J.E."/>
            <person name="Spatafora J.W."/>
            <person name="Visel A."/>
            <person name="Grigoriev I.V."/>
        </authorList>
    </citation>
    <scope>NUCLEOTIDE SEQUENCE [LARGE SCALE GENOMIC DNA]</scope>
    <source>
        <strain evidence="2 3">68-887.2</strain>
    </source>
</reference>
<dbReference type="OrthoDB" id="5591297at2759"/>
<dbReference type="InParanoid" id="A0A1Y2BJJ2"/>
<dbReference type="InterPro" id="IPR014729">
    <property type="entry name" value="Rossmann-like_a/b/a_fold"/>
</dbReference>
<gene>
    <name evidence="2" type="ORF">BCR39DRAFT_515651</name>
</gene>
<evidence type="ECO:0000313" key="3">
    <source>
        <dbReference type="Proteomes" id="UP000193986"/>
    </source>
</evidence>
<name>A0A1Y2BJJ2_9TREE</name>
<feature type="region of interest" description="Disordered" evidence="1">
    <location>
        <begin position="1"/>
        <end position="29"/>
    </location>
</feature>
<proteinExistence type="predicted"/>
<keyword evidence="3" id="KW-1185">Reference proteome</keyword>